<gene>
    <name evidence="3" type="ORF">T440DRAFT_537297</name>
</gene>
<keyword evidence="1" id="KW-0175">Coiled coil</keyword>
<organism evidence="3 4">
    <name type="scientific">Plenodomus tracheiphilus IPT5</name>
    <dbReference type="NCBI Taxonomy" id="1408161"/>
    <lineage>
        <taxon>Eukaryota</taxon>
        <taxon>Fungi</taxon>
        <taxon>Dikarya</taxon>
        <taxon>Ascomycota</taxon>
        <taxon>Pezizomycotina</taxon>
        <taxon>Dothideomycetes</taxon>
        <taxon>Pleosporomycetidae</taxon>
        <taxon>Pleosporales</taxon>
        <taxon>Pleosporineae</taxon>
        <taxon>Leptosphaeriaceae</taxon>
        <taxon>Plenodomus</taxon>
    </lineage>
</organism>
<proteinExistence type="predicted"/>
<feature type="compositionally biased region" description="Polar residues" evidence="2">
    <location>
        <begin position="16"/>
        <end position="43"/>
    </location>
</feature>
<keyword evidence="4" id="KW-1185">Reference proteome</keyword>
<dbReference type="AlphaFoldDB" id="A0A6A7AY53"/>
<accession>A0A6A7AY53</accession>
<name>A0A6A7AY53_9PLEO</name>
<dbReference type="Proteomes" id="UP000799423">
    <property type="component" value="Unassembled WGS sequence"/>
</dbReference>
<feature type="region of interest" description="Disordered" evidence="2">
    <location>
        <begin position="1"/>
        <end position="43"/>
    </location>
</feature>
<evidence type="ECO:0000256" key="1">
    <source>
        <dbReference type="SAM" id="Coils"/>
    </source>
</evidence>
<protein>
    <submittedName>
        <fullName evidence="3">Uncharacterized protein</fullName>
    </submittedName>
</protein>
<dbReference type="OrthoDB" id="3798127at2759"/>
<feature type="coiled-coil region" evidence="1">
    <location>
        <begin position="264"/>
        <end position="454"/>
    </location>
</feature>
<evidence type="ECO:0000313" key="4">
    <source>
        <dbReference type="Proteomes" id="UP000799423"/>
    </source>
</evidence>
<evidence type="ECO:0000256" key="2">
    <source>
        <dbReference type="SAM" id="MobiDB-lite"/>
    </source>
</evidence>
<evidence type="ECO:0000313" key="3">
    <source>
        <dbReference type="EMBL" id="KAF2848170.1"/>
    </source>
</evidence>
<reference evidence="3" key="1">
    <citation type="submission" date="2020-01" db="EMBL/GenBank/DDBJ databases">
        <authorList>
            <consortium name="DOE Joint Genome Institute"/>
            <person name="Haridas S."/>
            <person name="Albert R."/>
            <person name="Binder M."/>
            <person name="Bloem J."/>
            <person name="Labutti K."/>
            <person name="Salamov A."/>
            <person name="Andreopoulos B."/>
            <person name="Baker S.E."/>
            <person name="Barry K."/>
            <person name="Bills G."/>
            <person name="Bluhm B.H."/>
            <person name="Cannon C."/>
            <person name="Castanera R."/>
            <person name="Culley D.E."/>
            <person name="Daum C."/>
            <person name="Ezra D."/>
            <person name="Gonzalez J.B."/>
            <person name="Henrissat B."/>
            <person name="Kuo A."/>
            <person name="Liang C."/>
            <person name="Lipzen A."/>
            <person name="Lutzoni F."/>
            <person name="Magnuson J."/>
            <person name="Mondo S."/>
            <person name="Nolan M."/>
            <person name="Ohm R."/>
            <person name="Pangilinan J."/>
            <person name="Park H.-J."/>
            <person name="Ramirez L."/>
            <person name="Alfaro M."/>
            <person name="Sun H."/>
            <person name="Tritt A."/>
            <person name="Yoshinaga Y."/>
            <person name="Zwiers L.-H."/>
            <person name="Turgeon B.G."/>
            <person name="Goodwin S.B."/>
            <person name="Spatafora J.W."/>
            <person name="Crous P.W."/>
            <person name="Grigoriev I.V."/>
        </authorList>
    </citation>
    <scope>NUCLEOTIDE SEQUENCE</scope>
    <source>
        <strain evidence="3">IPT5</strain>
    </source>
</reference>
<dbReference type="EMBL" id="MU006320">
    <property type="protein sequence ID" value="KAF2848170.1"/>
    <property type="molecule type" value="Genomic_DNA"/>
</dbReference>
<sequence>MTNISKQSEHTAGIHDQTNSDSPTNATAPGSSESTYKSNTPFTEATKVPGPGCAVCAKLGRTLKCCQSGPCETCAIFVQVLEHHRLNIQQWEEHCNALNKQILSLHEYSQRQIATQNDVIAELEQDLFISQDLWGDEKEAHSVMQNILAKKEEEHASQVEVLLEKTYALKDTLQTIQNRFVSDVEKHEKMIKEKDQQAMAEHFEKHTCMPRGTWEPFLDRNNERVQGLNADIRLPSQKAQEKDEYIAKLGDRIQVLREATGQPIQEEDDRIKSLTIQLQALRAKNDSLEQEHNDNLAKLKEKLVVMQNTLAQEEQNHKEANDRLTKNQNLDIHQKTYEAHLDEIKTHIREQTKKREQELHKKHQQELTDATQSFDQQLKFQQEKLDQANQHLNSLQDQLFAIHHKKDRKVQEESDYIESLKQQYQEAEEEGKRLSKLLEERKAVLARLQSEQAQLPSEFVIKEAKNKKGKGKGKEKKEVDVLIEEVGEIRTWAGD</sequence>